<dbReference type="GO" id="GO:0046872">
    <property type="term" value="F:metal ion binding"/>
    <property type="evidence" value="ECO:0007669"/>
    <property type="project" value="UniProtKB-KW"/>
</dbReference>
<evidence type="ECO:0000313" key="4">
    <source>
        <dbReference type="Proteomes" id="UP000027725"/>
    </source>
</evidence>
<feature type="binding site" evidence="2">
    <location>
        <position position="159"/>
    </location>
    <ligand>
        <name>Mn(2+)</name>
        <dbReference type="ChEBI" id="CHEBI:29035"/>
        <label>2</label>
    </ligand>
</feature>
<dbReference type="Gene3D" id="3.30.70.360">
    <property type="match status" value="1"/>
</dbReference>
<sequence length="381" mass="39572">MLTSSDIAELTALRRDLHRRPDLSGREAATAEVILAALRALSPNLVLTGLGGHGLAALFDSGTPGPTVLFRAELDGLPIPERSDNAWRSQIDGAGHLCGHDGHMAMLLGLGRVLSRKPPATGRVALLFQPAEEIGTGARAVVDDPAFTRIAPDFAFAIHNLPGLPRGHVATRTGLMNCASMGLAIHLEGKTAHAAMPQDGVSPGPAVAALINALPALGPGGVLDDRFRLATLTHAQLGAPTFGVAPGAGLVHVTLRAARDAALADLEAQARALAAREAERFGLQLRIETCDPFAASVNAAEAVEIARSALDHLKIPHSETGVPMYASEDFGLFGRDAVSAMLCLGAGETQPALHNPDYDFPDALIPVGVAIFAQIARDILG</sequence>
<feature type="binding site" evidence="2">
    <location>
        <position position="354"/>
    </location>
    <ligand>
        <name>Mn(2+)</name>
        <dbReference type="ChEBI" id="CHEBI:29035"/>
        <label>2</label>
    </ligand>
</feature>
<dbReference type="InterPro" id="IPR017439">
    <property type="entry name" value="Amidohydrolase"/>
</dbReference>
<feature type="binding site" evidence="2">
    <location>
        <position position="100"/>
    </location>
    <ligand>
        <name>Mn(2+)</name>
        <dbReference type="ChEBI" id="CHEBI:29035"/>
        <label>2</label>
    </ligand>
</feature>
<dbReference type="OrthoDB" id="9777385at2"/>
<evidence type="ECO:0000313" key="3">
    <source>
        <dbReference type="EMBL" id="KEP70983.1"/>
    </source>
</evidence>
<name>A0A074TPQ8_9RHOB</name>
<dbReference type="Proteomes" id="UP000027725">
    <property type="component" value="Unassembled WGS sequence"/>
</dbReference>
<keyword evidence="1" id="KW-0378">Hydrolase</keyword>
<keyword evidence="2" id="KW-0464">Manganese</keyword>
<dbReference type="SUPFAM" id="SSF55031">
    <property type="entry name" value="Bacterial exopeptidase dimerisation domain"/>
    <property type="match status" value="1"/>
</dbReference>
<dbReference type="Pfam" id="PF01546">
    <property type="entry name" value="Peptidase_M20"/>
    <property type="match status" value="1"/>
</dbReference>
<proteinExistence type="predicted"/>
<dbReference type="EMBL" id="JHEH01000003">
    <property type="protein sequence ID" value="KEP70983.1"/>
    <property type="molecule type" value="Genomic_DNA"/>
</dbReference>
<gene>
    <name evidence="3" type="ORF">DL1_10040</name>
</gene>
<evidence type="ECO:0000256" key="1">
    <source>
        <dbReference type="ARBA" id="ARBA00022801"/>
    </source>
</evidence>
<dbReference type="AlphaFoldDB" id="A0A074TPQ8"/>
<dbReference type="SUPFAM" id="SSF53187">
    <property type="entry name" value="Zn-dependent exopeptidases"/>
    <property type="match status" value="1"/>
</dbReference>
<dbReference type="PANTHER" id="PTHR11014:SF169">
    <property type="entry name" value="CLAN MH, FAMILY M20, PEPTIDASE T-LIKE METALLOPEPTIDASE"/>
    <property type="match status" value="1"/>
</dbReference>
<dbReference type="RefSeq" id="WP_038062332.1">
    <property type="nucleotide sequence ID" value="NZ_FOVB01000003.1"/>
</dbReference>
<dbReference type="PIRSF" id="PIRSF005962">
    <property type="entry name" value="Pept_M20D_amidohydro"/>
    <property type="match status" value="1"/>
</dbReference>
<feature type="binding site" evidence="2">
    <location>
        <position position="133"/>
    </location>
    <ligand>
        <name>Mn(2+)</name>
        <dbReference type="ChEBI" id="CHEBI:29035"/>
        <label>2</label>
    </ligand>
</feature>
<dbReference type="Gene3D" id="3.40.630.10">
    <property type="entry name" value="Zn peptidases"/>
    <property type="match status" value="1"/>
</dbReference>
<dbReference type="InterPro" id="IPR002933">
    <property type="entry name" value="Peptidase_M20"/>
</dbReference>
<dbReference type="InterPro" id="IPR036264">
    <property type="entry name" value="Bact_exopeptidase_dim_dom"/>
</dbReference>
<keyword evidence="2" id="KW-0479">Metal-binding</keyword>
<dbReference type="GO" id="GO:0016787">
    <property type="term" value="F:hydrolase activity"/>
    <property type="evidence" value="ECO:0007669"/>
    <property type="project" value="InterPro"/>
</dbReference>
<reference evidence="3 4" key="1">
    <citation type="submission" date="2014-03" db="EMBL/GenBank/DDBJ databases">
        <title>The draft genome sequence of Thioclava dalianensis DLFJ1-1.</title>
        <authorList>
            <person name="Lai Q."/>
            <person name="Shao Z."/>
        </authorList>
    </citation>
    <scope>NUCLEOTIDE SEQUENCE [LARGE SCALE GENOMIC DNA]</scope>
    <source>
        <strain evidence="3 4">DLFJ1-1</strain>
    </source>
</reference>
<feature type="binding site" evidence="2">
    <location>
        <position position="98"/>
    </location>
    <ligand>
        <name>Mn(2+)</name>
        <dbReference type="ChEBI" id="CHEBI:29035"/>
        <label>2</label>
    </ligand>
</feature>
<protein>
    <submittedName>
        <fullName evidence="3">Peptidase M20</fullName>
    </submittedName>
</protein>
<dbReference type="PANTHER" id="PTHR11014">
    <property type="entry name" value="PEPTIDASE M20 FAMILY MEMBER"/>
    <property type="match status" value="1"/>
</dbReference>
<comment type="caution">
    <text evidence="3">The sequence shown here is derived from an EMBL/GenBank/DDBJ whole genome shotgun (WGS) entry which is preliminary data.</text>
</comment>
<dbReference type="eggNOG" id="COG1473">
    <property type="taxonomic scope" value="Bacteria"/>
</dbReference>
<accession>A0A074TPQ8</accession>
<keyword evidence="4" id="KW-1185">Reference proteome</keyword>
<comment type="cofactor">
    <cofactor evidence="2">
        <name>Mn(2+)</name>
        <dbReference type="ChEBI" id="CHEBI:29035"/>
    </cofactor>
    <text evidence="2">The Mn(2+) ion enhances activity.</text>
</comment>
<dbReference type="NCBIfam" id="TIGR01891">
    <property type="entry name" value="amidohydrolases"/>
    <property type="match status" value="1"/>
</dbReference>
<organism evidence="3 4">
    <name type="scientific">Thioclava dalianensis</name>
    <dbReference type="NCBI Taxonomy" id="1185766"/>
    <lineage>
        <taxon>Bacteria</taxon>
        <taxon>Pseudomonadati</taxon>
        <taxon>Pseudomonadota</taxon>
        <taxon>Alphaproteobacteria</taxon>
        <taxon>Rhodobacterales</taxon>
        <taxon>Paracoccaceae</taxon>
        <taxon>Thioclava</taxon>
    </lineage>
</organism>
<dbReference type="STRING" id="1185766.SAMN05216224_103286"/>
<evidence type="ECO:0000256" key="2">
    <source>
        <dbReference type="PIRSR" id="PIRSR005962-1"/>
    </source>
</evidence>